<dbReference type="Pfam" id="PF01590">
    <property type="entry name" value="GAF"/>
    <property type="match status" value="1"/>
</dbReference>
<comment type="catalytic activity">
    <reaction evidence="1">
        <text>ATP + protein L-histidine = ADP + protein N-phospho-L-histidine.</text>
        <dbReference type="EC" id="2.7.13.3"/>
    </reaction>
</comment>
<dbReference type="InterPro" id="IPR016132">
    <property type="entry name" value="Phyto_chromo_attachment"/>
</dbReference>
<name>A0ABW7G493_9BURK</name>
<evidence type="ECO:0000259" key="12">
    <source>
        <dbReference type="PROSITE" id="PS50109"/>
    </source>
</evidence>
<keyword evidence="13" id="KW-0067">ATP-binding</keyword>
<dbReference type="PANTHER" id="PTHR43711">
    <property type="entry name" value="TWO-COMPONENT HISTIDINE KINASE"/>
    <property type="match status" value="1"/>
</dbReference>
<dbReference type="Pfam" id="PF00360">
    <property type="entry name" value="PHY"/>
    <property type="match status" value="1"/>
</dbReference>
<keyword evidence="10" id="KW-0675">Receptor</keyword>
<sequence>MGEIKDLGLDNCASEPIHIPGAIQPHGALIAFQDGRASWFSANLSRLTGLDAQLGCSIATLTGPACWLAQLDPDFDDVAEGEPVTDLVVDPAGVEWSRAVHRFDGQVLIEFERSLSSVRDPYATSRLFNKIKVQKDIPTLLQICCDEIRAWTGFDRVLGYVFQPDLSGDVVAQSKSDRADSFLGMRFPGSDIPAQARALYVRNTLRFISDVGYAPVALIGHAAAAPLDLSGAALRSVSPIHIEYLKNMGVGASMSVSIVLNGELWGMFACHHNDALQVPLAVRESCDMVASFVTSRLQALLAEELAARHRDAASLTSRLGAEFAQADDPILYLLRSEQEFRRVLRADGLILTHRGKMVATGDVPHDLAVRIAQHFAQPDHLGHPVTRRDEWPATLQEVLGAWVGMLPIDFDPAAGGRMLVMRKEQLATVRWAGEPTKVYGQGPNGPRLSPRGSFNEWQEQVSGVARPWLAVTLEIANTIRTELSRAVAAMHLDAEEARRHLLAILGHDLRDPLHAIRLSATLLQRDEGSRKLGDRIDRSSGRMQRLIAQVLDFSRAEAGLPLVGQEADADICAIVRDLVEESRFSHPGVDFQVETPASLPCRTDSSRLSQAMGNLLSNARHHAAVGTTVNVTLEQAGSQLRFAVSNVASPIPAELLATLFDPLKRIGRAATNRSGLGLGLYITKRIATAMGGDVTYAYRDGRVEFVLAITAAATAEGGQAGPGSF</sequence>
<dbReference type="InterPro" id="IPR050736">
    <property type="entry name" value="Sensor_HK_Regulatory"/>
</dbReference>
<evidence type="ECO:0000256" key="2">
    <source>
        <dbReference type="ARBA" id="ARBA00006402"/>
    </source>
</evidence>
<dbReference type="SUPFAM" id="SSF55781">
    <property type="entry name" value="GAF domain-like"/>
    <property type="match status" value="2"/>
</dbReference>
<dbReference type="InterPro" id="IPR043150">
    <property type="entry name" value="Phytochrome_PHY_sf"/>
</dbReference>
<dbReference type="InterPro" id="IPR013654">
    <property type="entry name" value="PAS_2"/>
</dbReference>
<evidence type="ECO:0000256" key="9">
    <source>
        <dbReference type="ARBA" id="ARBA00023012"/>
    </source>
</evidence>
<dbReference type="CDD" id="cd00082">
    <property type="entry name" value="HisKA"/>
    <property type="match status" value="1"/>
</dbReference>
<dbReference type="InterPro" id="IPR001294">
    <property type="entry name" value="Phytochrome"/>
</dbReference>
<evidence type="ECO:0000256" key="3">
    <source>
        <dbReference type="ARBA" id="ARBA00012438"/>
    </source>
</evidence>
<evidence type="ECO:0000256" key="4">
    <source>
        <dbReference type="ARBA" id="ARBA00022543"/>
    </source>
</evidence>
<keyword evidence="4" id="KW-0600">Photoreceptor protein</keyword>
<dbReference type="Gene3D" id="1.10.287.130">
    <property type="match status" value="1"/>
</dbReference>
<dbReference type="SUPFAM" id="SSF55785">
    <property type="entry name" value="PYP-like sensor domain (PAS domain)"/>
    <property type="match status" value="1"/>
</dbReference>
<evidence type="ECO:0000256" key="8">
    <source>
        <dbReference type="ARBA" id="ARBA00022991"/>
    </source>
</evidence>
<evidence type="ECO:0000256" key="7">
    <source>
        <dbReference type="ARBA" id="ARBA00022777"/>
    </source>
</evidence>
<keyword evidence="5" id="KW-0716">Sensory transduction</keyword>
<dbReference type="InterPro" id="IPR003594">
    <property type="entry name" value="HATPase_dom"/>
</dbReference>
<evidence type="ECO:0000313" key="13">
    <source>
        <dbReference type="EMBL" id="MFG6456725.1"/>
    </source>
</evidence>
<evidence type="ECO:0000256" key="10">
    <source>
        <dbReference type="ARBA" id="ARBA00023170"/>
    </source>
</evidence>
<dbReference type="Proteomes" id="UP001606305">
    <property type="component" value="Unassembled WGS sequence"/>
</dbReference>
<keyword evidence="9" id="KW-0902">Two-component regulatory system</keyword>
<dbReference type="InterPro" id="IPR005467">
    <property type="entry name" value="His_kinase_dom"/>
</dbReference>
<accession>A0ABW7G493</accession>
<dbReference type="PROSITE" id="PS50109">
    <property type="entry name" value="HIS_KIN"/>
    <property type="match status" value="1"/>
</dbReference>
<dbReference type="GO" id="GO:0005524">
    <property type="term" value="F:ATP binding"/>
    <property type="evidence" value="ECO:0007669"/>
    <property type="project" value="UniProtKB-KW"/>
</dbReference>
<evidence type="ECO:0000256" key="1">
    <source>
        <dbReference type="ARBA" id="ARBA00000085"/>
    </source>
</evidence>
<feature type="domain" description="Histidine kinase" evidence="12">
    <location>
        <begin position="504"/>
        <end position="713"/>
    </location>
</feature>
<dbReference type="Gene3D" id="3.30.450.20">
    <property type="entry name" value="PAS domain"/>
    <property type="match status" value="1"/>
</dbReference>
<dbReference type="Pfam" id="PF00512">
    <property type="entry name" value="HisKA"/>
    <property type="match status" value="1"/>
</dbReference>
<dbReference type="PANTHER" id="PTHR43711:SF1">
    <property type="entry name" value="HISTIDINE KINASE 1"/>
    <property type="match status" value="1"/>
</dbReference>
<dbReference type="InterPro" id="IPR003018">
    <property type="entry name" value="GAF"/>
</dbReference>
<keyword evidence="13" id="KW-0547">Nucleotide-binding</keyword>
<proteinExistence type="inferred from homology"/>
<organism evidence="13 14">
    <name type="scientific">Pelomonas nitida</name>
    <dbReference type="NCBI Taxonomy" id="3299027"/>
    <lineage>
        <taxon>Bacteria</taxon>
        <taxon>Pseudomonadati</taxon>
        <taxon>Pseudomonadota</taxon>
        <taxon>Betaproteobacteria</taxon>
        <taxon>Burkholderiales</taxon>
        <taxon>Sphaerotilaceae</taxon>
        <taxon>Roseateles</taxon>
    </lineage>
</organism>
<protein>
    <recommendedName>
        <fullName evidence="3">histidine kinase</fullName>
        <ecNumber evidence="3">2.7.13.3</ecNumber>
    </recommendedName>
</protein>
<dbReference type="Gene3D" id="3.30.565.10">
    <property type="entry name" value="Histidine kinase-like ATPase, C-terminal domain"/>
    <property type="match status" value="1"/>
</dbReference>
<dbReference type="RefSeq" id="WP_394487775.1">
    <property type="nucleotide sequence ID" value="NZ_JBIGIA010000005.1"/>
</dbReference>
<comment type="caution">
    <text evidence="13">The sequence shown here is derived from an EMBL/GenBank/DDBJ whole genome shotgun (WGS) entry which is preliminary data.</text>
</comment>
<dbReference type="InterPro" id="IPR003661">
    <property type="entry name" value="HisK_dim/P_dom"/>
</dbReference>
<dbReference type="InterPro" id="IPR029016">
    <property type="entry name" value="GAF-like_dom_sf"/>
</dbReference>
<dbReference type="Gene3D" id="3.30.450.40">
    <property type="match status" value="1"/>
</dbReference>
<dbReference type="Gene3D" id="3.30.450.270">
    <property type="match status" value="1"/>
</dbReference>
<dbReference type="InterPro" id="IPR013515">
    <property type="entry name" value="Phytochrome_cen-reg"/>
</dbReference>
<dbReference type="SUPFAM" id="SSF55874">
    <property type="entry name" value="ATPase domain of HSP90 chaperone/DNA topoisomerase II/histidine kinase"/>
    <property type="match status" value="1"/>
</dbReference>
<dbReference type="SMART" id="SM00387">
    <property type="entry name" value="HATPase_c"/>
    <property type="match status" value="1"/>
</dbReference>
<dbReference type="SMART" id="SM00388">
    <property type="entry name" value="HisKA"/>
    <property type="match status" value="1"/>
</dbReference>
<gene>
    <name evidence="13" type="ORF">ACG00X_07755</name>
</gene>
<dbReference type="Pfam" id="PF08446">
    <property type="entry name" value="PAS_2"/>
    <property type="match status" value="1"/>
</dbReference>
<evidence type="ECO:0000256" key="6">
    <source>
        <dbReference type="ARBA" id="ARBA00022679"/>
    </source>
</evidence>
<evidence type="ECO:0000313" key="14">
    <source>
        <dbReference type="Proteomes" id="UP001606305"/>
    </source>
</evidence>
<dbReference type="PROSITE" id="PS50046">
    <property type="entry name" value="PHYTOCHROME_2"/>
    <property type="match status" value="1"/>
</dbReference>
<feature type="domain" description="Phytochrome chromophore attachment site" evidence="11">
    <location>
        <begin position="136"/>
        <end position="291"/>
    </location>
</feature>
<dbReference type="InterPro" id="IPR036097">
    <property type="entry name" value="HisK_dim/P_sf"/>
</dbReference>
<keyword evidence="6" id="KW-0808">Transferase</keyword>
<dbReference type="InterPro" id="IPR036890">
    <property type="entry name" value="HATPase_C_sf"/>
</dbReference>
<keyword evidence="8" id="KW-0157">Chromophore</keyword>
<reference evidence="13 14" key="1">
    <citation type="submission" date="2024-09" db="EMBL/GenBank/DDBJ databases">
        <title>Novel species of the genus Pelomonas and Roseateles isolated from streams.</title>
        <authorList>
            <person name="Lu H."/>
        </authorList>
    </citation>
    <scope>NUCLEOTIDE SEQUENCE [LARGE SCALE GENOMIC DNA]</scope>
    <source>
        <strain evidence="13 14">BYS96W</strain>
    </source>
</reference>
<keyword evidence="7" id="KW-0418">Kinase</keyword>
<dbReference type="EMBL" id="JBIGIA010000005">
    <property type="protein sequence ID" value="MFG6456725.1"/>
    <property type="molecule type" value="Genomic_DNA"/>
</dbReference>
<comment type="similarity">
    <text evidence="2">In the N-terminal section; belongs to the phytochrome family.</text>
</comment>
<evidence type="ECO:0000259" key="11">
    <source>
        <dbReference type="PROSITE" id="PS50046"/>
    </source>
</evidence>
<dbReference type="EC" id="2.7.13.3" evidence="3"/>
<keyword evidence="14" id="KW-1185">Reference proteome</keyword>
<dbReference type="InterPro" id="IPR035965">
    <property type="entry name" value="PAS-like_dom_sf"/>
</dbReference>
<dbReference type="PRINTS" id="PR01033">
    <property type="entry name" value="PHYTOCHROME"/>
</dbReference>
<dbReference type="SUPFAM" id="SSF47384">
    <property type="entry name" value="Homodimeric domain of signal transducing histidine kinase"/>
    <property type="match status" value="1"/>
</dbReference>
<evidence type="ECO:0000256" key="5">
    <source>
        <dbReference type="ARBA" id="ARBA00022606"/>
    </source>
</evidence>
<dbReference type="Pfam" id="PF02518">
    <property type="entry name" value="HATPase_c"/>
    <property type="match status" value="1"/>
</dbReference>